<evidence type="ECO:0000256" key="3">
    <source>
        <dbReference type="HAMAP-Rule" id="MF_01927"/>
    </source>
</evidence>
<dbReference type="Proteomes" id="UP000184420">
    <property type="component" value="Unassembled WGS sequence"/>
</dbReference>
<dbReference type="EC" id="3.5.1.10" evidence="3 4"/>
<dbReference type="PROSITE" id="PS51671">
    <property type="entry name" value="ACT"/>
    <property type="match status" value="1"/>
</dbReference>
<dbReference type="EMBL" id="FRBL01000001">
    <property type="protein sequence ID" value="SHK75792.1"/>
    <property type="molecule type" value="Genomic_DNA"/>
</dbReference>
<dbReference type="GO" id="GO:0006189">
    <property type="term" value="P:'de novo' IMP biosynthetic process"/>
    <property type="evidence" value="ECO:0007669"/>
    <property type="project" value="UniProtKB-UniRule"/>
</dbReference>
<dbReference type="HAMAP" id="MF_01927">
    <property type="entry name" value="PurU"/>
    <property type="match status" value="1"/>
</dbReference>
<dbReference type="InterPro" id="IPR002912">
    <property type="entry name" value="ACT_dom"/>
</dbReference>
<evidence type="ECO:0000256" key="2">
    <source>
        <dbReference type="ARBA" id="ARBA00022801"/>
    </source>
</evidence>
<comment type="similarity">
    <text evidence="3">Belongs to the PurU family.</text>
</comment>
<keyword evidence="1 3" id="KW-0554">One-carbon metabolism</keyword>
<keyword evidence="7" id="KW-1185">Reference proteome</keyword>
<dbReference type="PIRSF" id="PIRSF036480">
    <property type="entry name" value="FormyFH4_hydr"/>
    <property type="match status" value="1"/>
</dbReference>
<gene>
    <name evidence="3" type="primary">purU</name>
    <name evidence="6" type="ORF">SAMN05444266_10144</name>
</gene>
<dbReference type="PANTHER" id="PTHR42706:SF1">
    <property type="entry name" value="FORMYLTETRAHYDROFOLATE DEFORMYLASE 2, MITOCHONDRIAL"/>
    <property type="match status" value="1"/>
</dbReference>
<proteinExistence type="inferred from homology"/>
<organism evidence="6 7">
    <name type="scientific">Chitinophaga jiangningensis</name>
    <dbReference type="NCBI Taxonomy" id="1419482"/>
    <lineage>
        <taxon>Bacteria</taxon>
        <taxon>Pseudomonadati</taxon>
        <taxon>Bacteroidota</taxon>
        <taxon>Chitinophagia</taxon>
        <taxon>Chitinophagales</taxon>
        <taxon>Chitinophagaceae</taxon>
        <taxon>Chitinophaga</taxon>
    </lineage>
</organism>
<dbReference type="OrthoDB" id="9806170at2"/>
<reference evidence="6 7" key="1">
    <citation type="submission" date="2016-11" db="EMBL/GenBank/DDBJ databases">
        <authorList>
            <person name="Jaros S."/>
            <person name="Januszkiewicz K."/>
            <person name="Wedrychowicz H."/>
        </authorList>
    </citation>
    <scope>NUCLEOTIDE SEQUENCE [LARGE SCALE GENOMIC DNA]</scope>
    <source>
        <strain evidence="6 7">DSM 27406</strain>
    </source>
</reference>
<accession>A0A1M6V2Q6</accession>
<dbReference type="AlphaFoldDB" id="A0A1M6V2Q6"/>
<dbReference type="Pfam" id="PF01842">
    <property type="entry name" value="ACT"/>
    <property type="match status" value="1"/>
</dbReference>
<protein>
    <recommendedName>
        <fullName evidence="3 4">Formyltetrahydrofolate deformylase</fullName>
        <ecNumber evidence="3 4">3.5.1.10</ecNumber>
    </recommendedName>
    <alternativeName>
        <fullName evidence="3">Formyl-FH(4) hydrolase</fullName>
    </alternativeName>
</protein>
<evidence type="ECO:0000259" key="5">
    <source>
        <dbReference type="PROSITE" id="PS51671"/>
    </source>
</evidence>
<name>A0A1M6V2Q6_9BACT</name>
<feature type="active site" evidence="3">
    <location>
        <position position="232"/>
    </location>
</feature>
<dbReference type="InterPro" id="IPR002376">
    <property type="entry name" value="Formyl_transf_N"/>
</dbReference>
<dbReference type="Pfam" id="PF00551">
    <property type="entry name" value="Formyl_trans_N"/>
    <property type="match status" value="1"/>
</dbReference>
<feature type="domain" description="ACT" evidence="5">
    <location>
        <begin position="12"/>
        <end position="90"/>
    </location>
</feature>
<dbReference type="GO" id="GO:0006730">
    <property type="term" value="P:one-carbon metabolic process"/>
    <property type="evidence" value="ECO:0007669"/>
    <property type="project" value="UniProtKB-KW"/>
</dbReference>
<dbReference type="STRING" id="1419482.SAMN05444266_10144"/>
<dbReference type="CDD" id="cd08648">
    <property type="entry name" value="FMT_core_Formyl-FH4-Hydrolase_C"/>
    <property type="match status" value="1"/>
</dbReference>
<dbReference type="Gene3D" id="3.40.50.170">
    <property type="entry name" value="Formyl transferase, N-terminal domain"/>
    <property type="match status" value="1"/>
</dbReference>
<dbReference type="SUPFAM" id="SSF55021">
    <property type="entry name" value="ACT-like"/>
    <property type="match status" value="1"/>
</dbReference>
<keyword evidence="2 3" id="KW-0378">Hydrolase</keyword>
<comment type="function">
    <text evidence="3">Catalyzes the hydrolysis of 10-formyltetrahydrofolate (formyl-FH4) to formate and tetrahydrofolate (FH4).</text>
</comment>
<dbReference type="NCBIfam" id="TIGR00655">
    <property type="entry name" value="PurU"/>
    <property type="match status" value="1"/>
</dbReference>
<comment type="pathway">
    <text evidence="3">Purine metabolism; IMP biosynthesis via de novo pathway; formate from 10-formyl-5,6,7,8-tetrahydrofolate: step 1/1.</text>
</comment>
<dbReference type="InterPro" id="IPR045865">
    <property type="entry name" value="ACT-like_dom_sf"/>
</dbReference>
<dbReference type="GO" id="GO:0008864">
    <property type="term" value="F:formyltetrahydrofolate deformylase activity"/>
    <property type="evidence" value="ECO:0007669"/>
    <property type="project" value="UniProtKB-UniRule"/>
</dbReference>
<evidence type="ECO:0000256" key="4">
    <source>
        <dbReference type="NCBIfam" id="TIGR00655"/>
    </source>
</evidence>
<dbReference type="SUPFAM" id="SSF53328">
    <property type="entry name" value="Formyltransferase"/>
    <property type="match status" value="1"/>
</dbReference>
<dbReference type="NCBIfam" id="NF004684">
    <property type="entry name" value="PRK06027.1"/>
    <property type="match status" value="1"/>
</dbReference>
<dbReference type="Gene3D" id="3.30.70.260">
    <property type="match status" value="1"/>
</dbReference>
<dbReference type="InterPro" id="IPR044074">
    <property type="entry name" value="PurU_ACT"/>
</dbReference>
<dbReference type="PRINTS" id="PR01575">
    <property type="entry name" value="FFH4HYDRLASE"/>
</dbReference>
<evidence type="ECO:0000313" key="7">
    <source>
        <dbReference type="Proteomes" id="UP000184420"/>
    </source>
</evidence>
<dbReference type="RefSeq" id="WP_073076892.1">
    <property type="nucleotide sequence ID" value="NZ_FRBL01000001.1"/>
</dbReference>
<keyword evidence="3" id="KW-0658">Purine biosynthesis</keyword>
<dbReference type="InterPro" id="IPR041729">
    <property type="entry name" value="Formyl-FH4-Hydrolase_C"/>
</dbReference>
<dbReference type="InterPro" id="IPR004810">
    <property type="entry name" value="PurU"/>
</dbReference>
<sequence length="287" mass="32210">MENNISSPNTARLLISCPDKPGIVATVSQFLFQSGANILDASQHSTDPAEGLFFMRMEVKMPYNPEFDAAFQQQVATPLNMTWKISHAGQRKRMAILVSAYDHCLLDLLWRWRSGELEVDIPLVISNHATLEKDCTALGIPFYYLPVSSETKASQEAAIGKLMADQQIDFIVLARYMQILSPQFVSLFPQRIINIHHSFLPAFAGARPYQHAYNRGVKLIGATAHYVTDELDEGPIIEQDVARVSHKHAINDLVMLGRDIERQVLTRAVKAHIDDRVIVLGNKTIVF</sequence>
<dbReference type="UniPathway" id="UPA00074">
    <property type="reaction ID" value="UER00170"/>
</dbReference>
<evidence type="ECO:0000256" key="1">
    <source>
        <dbReference type="ARBA" id="ARBA00022563"/>
    </source>
</evidence>
<dbReference type="PANTHER" id="PTHR42706">
    <property type="entry name" value="FORMYLTETRAHYDROFOLATE DEFORMYLASE"/>
    <property type="match status" value="1"/>
</dbReference>
<dbReference type="CDD" id="cd04875">
    <property type="entry name" value="ACT_F4HF-DF"/>
    <property type="match status" value="1"/>
</dbReference>
<evidence type="ECO:0000313" key="6">
    <source>
        <dbReference type="EMBL" id="SHK75792.1"/>
    </source>
</evidence>
<comment type="catalytic activity">
    <reaction evidence="3">
        <text>(6R)-10-formyltetrahydrofolate + H2O = (6S)-5,6,7,8-tetrahydrofolate + formate + H(+)</text>
        <dbReference type="Rhea" id="RHEA:19833"/>
        <dbReference type="ChEBI" id="CHEBI:15377"/>
        <dbReference type="ChEBI" id="CHEBI:15378"/>
        <dbReference type="ChEBI" id="CHEBI:15740"/>
        <dbReference type="ChEBI" id="CHEBI:57453"/>
        <dbReference type="ChEBI" id="CHEBI:195366"/>
        <dbReference type="EC" id="3.5.1.10"/>
    </reaction>
</comment>
<dbReference type="InterPro" id="IPR036477">
    <property type="entry name" value="Formyl_transf_N_sf"/>
</dbReference>